<dbReference type="Pfam" id="PF00651">
    <property type="entry name" value="BTB"/>
    <property type="match status" value="2"/>
</dbReference>
<organism evidence="3 4">
    <name type="scientific">Trametes cubensis</name>
    <dbReference type="NCBI Taxonomy" id="1111947"/>
    <lineage>
        <taxon>Eukaryota</taxon>
        <taxon>Fungi</taxon>
        <taxon>Dikarya</taxon>
        <taxon>Basidiomycota</taxon>
        <taxon>Agaricomycotina</taxon>
        <taxon>Agaricomycetes</taxon>
        <taxon>Polyporales</taxon>
        <taxon>Polyporaceae</taxon>
        <taxon>Trametes</taxon>
    </lineage>
</organism>
<proteinExistence type="predicted"/>
<dbReference type="AlphaFoldDB" id="A0AAD7TZP7"/>
<dbReference type="PANTHER" id="PTHR24410:SF23">
    <property type="entry name" value="BTB DOMAIN-CONTAINING PROTEIN-RELATED"/>
    <property type="match status" value="1"/>
</dbReference>
<dbReference type="InterPro" id="IPR000210">
    <property type="entry name" value="BTB/POZ_dom"/>
</dbReference>
<dbReference type="PROSITE" id="PS50097">
    <property type="entry name" value="BTB"/>
    <property type="match status" value="2"/>
</dbReference>
<dbReference type="EMBL" id="JAPEVG010000038">
    <property type="protein sequence ID" value="KAJ8490206.1"/>
    <property type="molecule type" value="Genomic_DNA"/>
</dbReference>
<feature type="compositionally biased region" description="Basic and acidic residues" evidence="1">
    <location>
        <begin position="75"/>
        <end position="87"/>
    </location>
</feature>
<feature type="domain" description="BTB" evidence="2">
    <location>
        <begin position="28"/>
        <end position="104"/>
    </location>
</feature>
<sequence>MSQPSLPPDEAVPTSARGPSALFDQPSADFVLRSSDGVDFRVHSQILAQASPFFAAMLSLPQPAPQAPQDVAGESQHEYKATAEPRADVSEDSVTLDALLHLVYPVPKTTMEDPAQMLPVVKAAKKYDLALPLQILCQWLIAIVPRKPLFVWATACRAGLEDVARHAATQLSKQNSHGLSSKLNVEAMAFVDSLGPVDGISAADYFRLKQFLRCKGKPADGKSLTLLSPTPQDPQPKKNKKKKDAPDVPFESFATDIPLTDVLCVPAPGEEPTEPLHAHRAVLSVHSTVLKASLANHRELVSDDHATGAPPDTSPCTSLQFDEDVALVSALLTVCYQGRASLEKPRPLTVLAKLLVATEKYGMADVAHWVQAAWDKKATWAPLEAYFVAIAHGLEGCAKAAALTVRERPSLLTAVYIPTMEQASASVYHRLLKFIDAYRQIARTHLSPLVQPLRECMQLHDKSNATEEKAMALETFQKLETINAIGAAEGCGYATLDAALPGVLEEMLPYLVQRSVTAKIGIPNAAWQLLTIHKDILFASEAVRWLSVPVRPLWLSVADAVSG</sequence>
<feature type="region of interest" description="Disordered" evidence="1">
    <location>
        <begin position="65"/>
        <end position="87"/>
    </location>
</feature>
<reference evidence="3" key="1">
    <citation type="submission" date="2022-11" db="EMBL/GenBank/DDBJ databases">
        <title>Genome Sequence of Cubamyces cubensis.</title>
        <authorList>
            <person name="Buettner E."/>
        </authorList>
    </citation>
    <scope>NUCLEOTIDE SEQUENCE</scope>
    <source>
        <strain evidence="3">MPL-01</strain>
    </source>
</reference>
<gene>
    <name evidence="3" type="ORF">ONZ51_g2431</name>
</gene>
<dbReference type="InterPro" id="IPR051481">
    <property type="entry name" value="BTB-POZ/Galectin-3-binding"/>
</dbReference>
<dbReference type="Proteomes" id="UP001215151">
    <property type="component" value="Unassembled WGS sequence"/>
</dbReference>
<feature type="region of interest" description="Disordered" evidence="1">
    <location>
        <begin position="1"/>
        <end position="21"/>
    </location>
</feature>
<evidence type="ECO:0000259" key="2">
    <source>
        <dbReference type="PROSITE" id="PS50097"/>
    </source>
</evidence>
<protein>
    <recommendedName>
        <fullName evidence="2">BTB domain-containing protein</fullName>
    </recommendedName>
</protein>
<feature type="region of interest" description="Disordered" evidence="1">
    <location>
        <begin position="222"/>
        <end position="250"/>
    </location>
</feature>
<dbReference type="PANTHER" id="PTHR24410">
    <property type="entry name" value="HL07962P-RELATED"/>
    <property type="match status" value="1"/>
</dbReference>
<evidence type="ECO:0000313" key="4">
    <source>
        <dbReference type="Proteomes" id="UP001215151"/>
    </source>
</evidence>
<accession>A0AAD7TZP7</accession>
<dbReference type="Gene3D" id="3.30.710.10">
    <property type="entry name" value="Potassium Channel Kv1.1, Chain A"/>
    <property type="match status" value="2"/>
</dbReference>
<evidence type="ECO:0000256" key="1">
    <source>
        <dbReference type="SAM" id="MobiDB-lite"/>
    </source>
</evidence>
<dbReference type="InterPro" id="IPR011333">
    <property type="entry name" value="SKP1/BTB/POZ_sf"/>
</dbReference>
<dbReference type="CDD" id="cd18186">
    <property type="entry name" value="BTB_POZ_ZBTB_KLHL-like"/>
    <property type="match status" value="1"/>
</dbReference>
<name>A0AAD7TZP7_9APHY</name>
<dbReference type="SMART" id="SM00225">
    <property type="entry name" value="BTB"/>
    <property type="match status" value="2"/>
</dbReference>
<evidence type="ECO:0000313" key="3">
    <source>
        <dbReference type="EMBL" id="KAJ8490206.1"/>
    </source>
</evidence>
<feature type="domain" description="BTB" evidence="2">
    <location>
        <begin position="260"/>
        <end position="344"/>
    </location>
</feature>
<dbReference type="SUPFAM" id="SSF54695">
    <property type="entry name" value="POZ domain"/>
    <property type="match status" value="1"/>
</dbReference>
<keyword evidence="4" id="KW-1185">Reference proteome</keyword>
<comment type="caution">
    <text evidence="3">The sequence shown here is derived from an EMBL/GenBank/DDBJ whole genome shotgun (WGS) entry which is preliminary data.</text>
</comment>